<dbReference type="GeneID" id="36623899"/>
<feature type="transmembrane region" description="Helical" evidence="1">
    <location>
        <begin position="7"/>
        <end position="26"/>
    </location>
</feature>
<dbReference type="RefSeq" id="XP_024772841.1">
    <property type="nucleotide sequence ID" value="XM_024915332.1"/>
</dbReference>
<evidence type="ECO:0000313" key="3">
    <source>
        <dbReference type="Proteomes" id="UP000241690"/>
    </source>
</evidence>
<organism evidence="2 3">
    <name type="scientific">Trichoderma harzianum CBS 226.95</name>
    <dbReference type="NCBI Taxonomy" id="983964"/>
    <lineage>
        <taxon>Eukaryota</taxon>
        <taxon>Fungi</taxon>
        <taxon>Dikarya</taxon>
        <taxon>Ascomycota</taxon>
        <taxon>Pezizomycotina</taxon>
        <taxon>Sordariomycetes</taxon>
        <taxon>Hypocreomycetidae</taxon>
        <taxon>Hypocreales</taxon>
        <taxon>Hypocreaceae</taxon>
        <taxon>Trichoderma</taxon>
    </lineage>
</organism>
<proteinExistence type="predicted"/>
<dbReference type="EMBL" id="KZ679682">
    <property type="protein sequence ID" value="PTB53164.1"/>
    <property type="molecule type" value="Genomic_DNA"/>
</dbReference>
<keyword evidence="3" id="KW-1185">Reference proteome</keyword>
<reference evidence="2 3" key="1">
    <citation type="submission" date="2016-07" db="EMBL/GenBank/DDBJ databases">
        <title>Multiple horizontal gene transfer events from other fungi enriched the ability of initially mycotrophic Trichoderma (Ascomycota) to feed on dead plant biomass.</title>
        <authorList>
            <consortium name="DOE Joint Genome Institute"/>
            <person name="Aerts A."/>
            <person name="Atanasova L."/>
            <person name="Chenthamara K."/>
            <person name="Zhang J."/>
            <person name="Grujic M."/>
            <person name="Henrissat B."/>
            <person name="Kuo A."/>
            <person name="Salamov A."/>
            <person name="Lipzen A."/>
            <person name="Labutti K."/>
            <person name="Barry K."/>
            <person name="Miao Y."/>
            <person name="Rahimi M.J."/>
            <person name="Shen Q."/>
            <person name="Grigoriev I.V."/>
            <person name="Kubicek C.P."/>
            <person name="Druzhinina I.S."/>
        </authorList>
    </citation>
    <scope>NUCLEOTIDE SEQUENCE [LARGE SCALE GENOMIC DNA]</scope>
    <source>
        <strain evidence="2 3">CBS 226.95</strain>
    </source>
</reference>
<evidence type="ECO:0000256" key="1">
    <source>
        <dbReference type="SAM" id="Phobius"/>
    </source>
</evidence>
<gene>
    <name evidence="2" type="ORF">M431DRAFT_458576</name>
</gene>
<protein>
    <submittedName>
        <fullName evidence="2">Uncharacterized protein</fullName>
    </submittedName>
</protein>
<evidence type="ECO:0000313" key="2">
    <source>
        <dbReference type="EMBL" id="PTB53164.1"/>
    </source>
</evidence>
<feature type="transmembrane region" description="Helical" evidence="1">
    <location>
        <begin position="32"/>
        <end position="52"/>
    </location>
</feature>
<keyword evidence="1" id="KW-0812">Transmembrane</keyword>
<keyword evidence="1" id="KW-0472">Membrane</keyword>
<sequence>MSRRVDHHIIIFSTLYFFHIFFRLGYKNSFWFILRISAGTNTHTHYYLLLLLPQRAYRTIYHPRGAFDI</sequence>
<name>A0A2T4A7W2_TRIHA</name>
<accession>A0A2T4A7W2</accession>
<keyword evidence="1" id="KW-1133">Transmembrane helix</keyword>
<dbReference type="AlphaFoldDB" id="A0A2T4A7W2"/>
<dbReference type="Proteomes" id="UP000241690">
    <property type="component" value="Unassembled WGS sequence"/>
</dbReference>